<reference evidence="1 2" key="3">
    <citation type="submission" date="2019-11" db="EMBL/GenBank/DDBJ databases">
        <title>A de novo genome assembly of a pear dwarfing rootstock.</title>
        <authorList>
            <person name="Wang F."/>
            <person name="Wang J."/>
            <person name="Li S."/>
            <person name="Zhang Y."/>
            <person name="Fang M."/>
            <person name="Ma L."/>
            <person name="Zhao Y."/>
            <person name="Jiang S."/>
        </authorList>
    </citation>
    <scope>NUCLEOTIDE SEQUENCE [LARGE SCALE GENOMIC DNA]</scope>
    <source>
        <strain evidence="1">S2</strain>
        <tissue evidence="1">Leaf</tissue>
    </source>
</reference>
<name>A0A5N5I7Z6_9ROSA</name>
<protein>
    <submittedName>
        <fullName evidence="1">Uncharacterized protein</fullName>
    </submittedName>
</protein>
<organism evidence="1 2">
    <name type="scientific">Pyrus ussuriensis x Pyrus communis</name>
    <dbReference type="NCBI Taxonomy" id="2448454"/>
    <lineage>
        <taxon>Eukaryota</taxon>
        <taxon>Viridiplantae</taxon>
        <taxon>Streptophyta</taxon>
        <taxon>Embryophyta</taxon>
        <taxon>Tracheophyta</taxon>
        <taxon>Spermatophyta</taxon>
        <taxon>Magnoliopsida</taxon>
        <taxon>eudicotyledons</taxon>
        <taxon>Gunneridae</taxon>
        <taxon>Pentapetalae</taxon>
        <taxon>rosids</taxon>
        <taxon>fabids</taxon>
        <taxon>Rosales</taxon>
        <taxon>Rosaceae</taxon>
        <taxon>Amygdaloideae</taxon>
        <taxon>Maleae</taxon>
        <taxon>Pyrus</taxon>
    </lineage>
</organism>
<proteinExistence type="predicted"/>
<reference evidence="1 2" key="1">
    <citation type="submission" date="2019-09" db="EMBL/GenBank/DDBJ databases">
        <authorList>
            <person name="Ou C."/>
        </authorList>
    </citation>
    <scope>NUCLEOTIDE SEQUENCE [LARGE SCALE GENOMIC DNA]</scope>
    <source>
        <strain evidence="1">S2</strain>
        <tissue evidence="1">Leaf</tissue>
    </source>
</reference>
<reference evidence="2" key="2">
    <citation type="submission" date="2019-10" db="EMBL/GenBank/DDBJ databases">
        <title>A de novo genome assembly of a pear dwarfing rootstock.</title>
        <authorList>
            <person name="Wang F."/>
            <person name="Wang J."/>
            <person name="Li S."/>
            <person name="Zhang Y."/>
            <person name="Fang M."/>
            <person name="Ma L."/>
            <person name="Zhao Y."/>
            <person name="Jiang S."/>
        </authorList>
    </citation>
    <scope>NUCLEOTIDE SEQUENCE [LARGE SCALE GENOMIC DNA]</scope>
</reference>
<sequence length="65" mass="7020">MTGLCSHHACESSGGGLERRLFAVLPDNDWKTCGRDEIGGRFDLDGVGWDDSAPCVHNEKGRESA</sequence>
<accession>A0A5N5I7Z6</accession>
<dbReference type="AlphaFoldDB" id="A0A5N5I7Z6"/>
<dbReference type="Proteomes" id="UP000327157">
    <property type="component" value="Chromosome 5"/>
</dbReference>
<evidence type="ECO:0000313" key="2">
    <source>
        <dbReference type="Proteomes" id="UP000327157"/>
    </source>
</evidence>
<dbReference type="EMBL" id="SMOL01000004">
    <property type="protein sequence ID" value="KAB2635859.1"/>
    <property type="molecule type" value="Genomic_DNA"/>
</dbReference>
<gene>
    <name evidence="1" type="ORF">D8674_026393</name>
</gene>
<evidence type="ECO:0000313" key="1">
    <source>
        <dbReference type="EMBL" id="KAB2635859.1"/>
    </source>
</evidence>
<comment type="caution">
    <text evidence="1">The sequence shown here is derived from an EMBL/GenBank/DDBJ whole genome shotgun (WGS) entry which is preliminary data.</text>
</comment>
<keyword evidence="2" id="KW-1185">Reference proteome</keyword>